<dbReference type="InterPro" id="IPR008523">
    <property type="entry name" value="DUF805"/>
</dbReference>
<keyword evidence="1" id="KW-0472">Membrane</keyword>
<keyword evidence="1" id="KW-0812">Transmembrane</keyword>
<gene>
    <name evidence="3" type="ORF">HHM13_06555</name>
    <name evidence="2" type="ORF">HHM24_07685</name>
</gene>
<dbReference type="Pfam" id="PF05656">
    <property type="entry name" value="DUF805"/>
    <property type="match status" value="1"/>
</dbReference>
<dbReference type="Proteomes" id="UP000538955">
    <property type="component" value="Unassembled WGS sequence"/>
</dbReference>
<reference evidence="4 5" key="1">
    <citation type="submission" date="2020-04" db="EMBL/GenBank/DDBJ databases">
        <title>The Epidemiology and Molecular Characteristics of Linezolid-Resistant Staphylococcus capitis in Huashan Hospital, Shanghai.</title>
        <authorList>
            <person name="Ding L."/>
            <person name="Li P."/>
            <person name="Yang Y."/>
            <person name="Lin D."/>
            <person name="Xu X."/>
        </authorList>
    </citation>
    <scope>NUCLEOTIDE SEQUENCE [LARGE SCALE GENOMIC DNA]</scope>
    <source>
        <strain evidence="3 5">12-86</strain>
        <strain evidence="2 4">17-84</strain>
    </source>
</reference>
<dbReference type="GO" id="GO:0005886">
    <property type="term" value="C:plasma membrane"/>
    <property type="evidence" value="ECO:0007669"/>
    <property type="project" value="TreeGrafter"/>
</dbReference>
<dbReference type="EMBL" id="JABBMI010000062">
    <property type="protein sequence ID" value="NMK54599.1"/>
    <property type="molecule type" value="Genomic_DNA"/>
</dbReference>
<dbReference type="RefSeq" id="WP_030063481.1">
    <property type="nucleotide sequence ID" value="NZ_AP014956.1"/>
</dbReference>
<dbReference type="Proteomes" id="UP000550736">
    <property type="component" value="Unassembled WGS sequence"/>
</dbReference>
<evidence type="ECO:0000256" key="1">
    <source>
        <dbReference type="SAM" id="Phobius"/>
    </source>
</evidence>
<keyword evidence="4" id="KW-1185">Reference proteome</keyword>
<name>A0A7X9WAQ5_STACP</name>
<feature type="transmembrane region" description="Helical" evidence="1">
    <location>
        <begin position="54"/>
        <end position="76"/>
    </location>
</feature>
<evidence type="ECO:0000313" key="3">
    <source>
        <dbReference type="EMBL" id="NMK97755.1"/>
    </source>
</evidence>
<evidence type="ECO:0000313" key="5">
    <source>
        <dbReference type="Proteomes" id="UP000550736"/>
    </source>
</evidence>
<organism evidence="3 5">
    <name type="scientific">Staphylococcus capitis</name>
    <dbReference type="NCBI Taxonomy" id="29388"/>
    <lineage>
        <taxon>Bacteria</taxon>
        <taxon>Bacillati</taxon>
        <taxon>Bacillota</taxon>
        <taxon>Bacilli</taxon>
        <taxon>Bacillales</taxon>
        <taxon>Staphylococcaceae</taxon>
        <taxon>Staphylococcus</taxon>
    </lineage>
</organism>
<dbReference type="EMBL" id="JABBLX010000013">
    <property type="protein sequence ID" value="NMK97755.1"/>
    <property type="molecule type" value="Genomic_DNA"/>
</dbReference>
<keyword evidence="1" id="KW-1133">Transmembrane helix</keyword>
<dbReference type="AlphaFoldDB" id="A0A7X9WAQ5"/>
<evidence type="ECO:0000313" key="2">
    <source>
        <dbReference type="EMBL" id="NMK54599.1"/>
    </source>
</evidence>
<dbReference type="PANTHER" id="PTHR34980">
    <property type="entry name" value="INNER MEMBRANE PROTEIN-RELATED-RELATED"/>
    <property type="match status" value="1"/>
</dbReference>
<comment type="caution">
    <text evidence="3">The sequence shown here is derived from an EMBL/GenBank/DDBJ whole genome shotgun (WGS) entry which is preliminary data.</text>
</comment>
<accession>A0A7X9WAQ5</accession>
<sequence>MIKAYKLFWQNYFKLEGRSRRRDFWWPFFINAIIEVIVLNGTKFLENSMVHGHIISSIIYQVISLILCIGTFSLSVRRFHDIGMTKKFPVFYLILTLLPYLKNVIEPVINHTHLDHNHVFVMILSGLFITYYIISIIAALVALAYCVADSEDGSNKYGPNPKPIYE</sequence>
<evidence type="ECO:0000313" key="4">
    <source>
        <dbReference type="Proteomes" id="UP000538955"/>
    </source>
</evidence>
<feature type="transmembrane region" description="Helical" evidence="1">
    <location>
        <begin position="24"/>
        <end position="42"/>
    </location>
</feature>
<feature type="transmembrane region" description="Helical" evidence="1">
    <location>
        <begin position="120"/>
        <end position="147"/>
    </location>
</feature>
<proteinExistence type="predicted"/>
<feature type="transmembrane region" description="Helical" evidence="1">
    <location>
        <begin position="88"/>
        <end position="105"/>
    </location>
</feature>
<protein>
    <submittedName>
        <fullName evidence="3">DUF805 domain-containing protein</fullName>
    </submittedName>
</protein>
<dbReference type="PANTHER" id="PTHR34980:SF2">
    <property type="entry name" value="INNER MEMBRANE PROTEIN YHAH-RELATED"/>
    <property type="match status" value="1"/>
</dbReference>